<feature type="signal peptide" evidence="8">
    <location>
        <begin position="1"/>
        <end position="19"/>
    </location>
</feature>
<keyword evidence="10" id="KW-1185">Reference proteome</keyword>
<dbReference type="RefSeq" id="WP_189574236.1">
    <property type="nucleotide sequence ID" value="NZ_BMXI01000023.1"/>
</dbReference>
<proteinExistence type="inferred from homology"/>
<keyword evidence="5 8" id="KW-0732">Signal</keyword>
<dbReference type="Pfam" id="PF03349">
    <property type="entry name" value="Toluene_X"/>
    <property type="match status" value="1"/>
</dbReference>
<comment type="similarity">
    <text evidence="2">Belongs to the OmpP1/FadL family.</text>
</comment>
<keyword evidence="6" id="KW-0472">Membrane</keyword>
<dbReference type="Proteomes" id="UP000644507">
    <property type="component" value="Unassembled WGS sequence"/>
</dbReference>
<dbReference type="GO" id="GO:0015483">
    <property type="term" value="F:long-chain fatty acid transporting porin activity"/>
    <property type="evidence" value="ECO:0007669"/>
    <property type="project" value="TreeGrafter"/>
</dbReference>
<protein>
    <submittedName>
        <fullName evidence="9">Aromatic hydrocarbon degradation protein</fullName>
    </submittedName>
</protein>
<evidence type="ECO:0000256" key="1">
    <source>
        <dbReference type="ARBA" id="ARBA00004571"/>
    </source>
</evidence>
<evidence type="ECO:0000313" key="10">
    <source>
        <dbReference type="Proteomes" id="UP000644507"/>
    </source>
</evidence>
<evidence type="ECO:0000256" key="4">
    <source>
        <dbReference type="ARBA" id="ARBA00022692"/>
    </source>
</evidence>
<sequence>MKIYHNRLAQSAILGSLFAAPNLLGAGFQLAERSASGLGRAFSGEASIADDASVVSSNPAAMLMLGGDWNFSVGGGYINPGADATLYPAVTGGNAGPVLKDDDIAESAFVPYLYLTKRMSEDIAVGLGVYSNFGLRTNYSDSVADLVGTNYSDITTINFSPSIAYRINEMISIGAGLDVVYAEGELTANAVAGTPAPSFKLKGDDVAFGYNLGILLNLSESTRVGINYRSRVELALDGSASGSPFGGASVPGELDVDLPASAEVSIFHQLNDKWAVHGDILWAQWSSFDTLEPMVSTGNPALDAGVNAGLRTVENWDDTFRYSLGATYQANSQLTLRGGVAYDFSPVDDEYRTLRIPDGNRLWLSIGGSYALNENLKVDAGYSLIFVDKVKLGENDNGLIGTNSRGEGNIHLFALGLSGSF</sequence>
<keyword evidence="7" id="KW-0998">Cell outer membrane</keyword>
<accession>A0A918TXB2</accession>
<organism evidence="9 10">
    <name type="scientific">Roseibacillus persicicus</name>
    <dbReference type="NCBI Taxonomy" id="454148"/>
    <lineage>
        <taxon>Bacteria</taxon>
        <taxon>Pseudomonadati</taxon>
        <taxon>Verrucomicrobiota</taxon>
        <taxon>Verrucomicrobiia</taxon>
        <taxon>Verrucomicrobiales</taxon>
        <taxon>Verrucomicrobiaceae</taxon>
        <taxon>Roseibacillus</taxon>
    </lineage>
</organism>
<dbReference type="Gene3D" id="2.40.160.60">
    <property type="entry name" value="Outer membrane protein transport protein (OMPP1/FadL/TodX)"/>
    <property type="match status" value="1"/>
</dbReference>
<reference evidence="9" key="2">
    <citation type="submission" date="2020-09" db="EMBL/GenBank/DDBJ databases">
        <authorList>
            <person name="Sun Q."/>
            <person name="Kim S."/>
        </authorList>
    </citation>
    <scope>NUCLEOTIDE SEQUENCE</scope>
    <source>
        <strain evidence="9">KCTC 12988</strain>
    </source>
</reference>
<dbReference type="InterPro" id="IPR005017">
    <property type="entry name" value="OMPP1/FadL/TodX"/>
</dbReference>
<keyword evidence="3" id="KW-1134">Transmembrane beta strand</keyword>
<dbReference type="GO" id="GO:0009279">
    <property type="term" value="C:cell outer membrane"/>
    <property type="evidence" value="ECO:0007669"/>
    <property type="project" value="UniProtKB-SubCell"/>
</dbReference>
<keyword evidence="4" id="KW-0812">Transmembrane</keyword>
<comment type="caution">
    <text evidence="9">The sequence shown here is derived from an EMBL/GenBank/DDBJ whole genome shotgun (WGS) entry which is preliminary data.</text>
</comment>
<dbReference type="PANTHER" id="PTHR35093:SF8">
    <property type="entry name" value="OUTER MEMBRANE PROTEIN NMB0088-RELATED"/>
    <property type="match status" value="1"/>
</dbReference>
<evidence type="ECO:0000256" key="6">
    <source>
        <dbReference type="ARBA" id="ARBA00023136"/>
    </source>
</evidence>
<evidence type="ECO:0000256" key="3">
    <source>
        <dbReference type="ARBA" id="ARBA00022452"/>
    </source>
</evidence>
<name>A0A918TXB2_9BACT</name>
<evidence type="ECO:0000256" key="2">
    <source>
        <dbReference type="ARBA" id="ARBA00008163"/>
    </source>
</evidence>
<evidence type="ECO:0000256" key="7">
    <source>
        <dbReference type="ARBA" id="ARBA00023237"/>
    </source>
</evidence>
<evidence type="ECO:0000256" key="8">
    <source>
        <dbReference type="SAM" id="SignalP"/>
    </source>
</evidence>
<reference evidence="9" key="1">
    <citation type="journal article" date="2014" name="Int. J. Syst. Evol. Microbiol.">
        <title>Complete genome sequence of Corynebacterium casei LMG S-19264T (=DSM 44701T), isolated from a smear-ripened cheese.</title>
        <authorList>
            <consortium name="US DOE Joint Genome Institute (JGI-PGF)"/>
            <person name="Walter F."/>
            <person name="Albersmeier A."/>
            <person name="Kalinowski J."/>
            <person name="Ruckert C."/>
        </authorList>
    </citation>
    <scope>NUCLEOTIDE SEQUENCE</scope>
    <source>
        <strain evidence="9">KCTC 12988</strain>
    </source>
</reference>
<gene>
    <name evidence="9" type="ORF">GCM10007100_39030</name>
</gene>
<dbReference type="EMBL" id="BMXI01000023">
    <property type="protein sequence ID" value="GHC67197.1"/>
    <property type="molecule type" value="Genomic_DNA"/>
</dbReference>
<evidence type="ECO:0000256" key="5">
    <source>
        <dbReference type="ARBA" id="ARBA00022729"/>
    </source>
</evidence>
<comment type="subcellular location">
    <subcellularLocation>
        <location evidence="1">Cell outer membrane</location>
        <topology evidence="1">Multi-pass membrane protein</topology>
    </subcellularLocation>
</comment>
<dbReference type="AlphaFoldDB" id="A0A918TXB2"/>
<feature type="chain" id="PRO_5037460390" evidence="8">
    <location>
        <begin position="20"/>
        <end position="421"/>
    </location>
</feature>
<evidence type="ECO:0000313" key="9">
    <source>
        <dbReference type="EMBL" id="GHC67197.1"/>
    </source>
</evidence>
<dbReference type="SUPFAM" id="SSF56935">
    <property type="entry name" value="Porins"/>
    <property type="match status" value="1"/>
</dbReference>
<dbReference type="PANTHER" id="PTHR35093">
    <property type="entry name" value="OUTER MEMBRANE PROTEIN NMB0088-RELATED"/>
    <property type="match status" value="1"/>
</dbReference>